<keyword evidence="2" id="KW-1185">Reference proteome</keyword>
<proteinExistence type="predicted"/>
<dbReference type="KEGG" id="abas:ACPOL_4161"/>
<dbReference type="Proteomes" id="UP000253606">
    <property type="component" value="Chromosome"/>
</dbReference>
<dbReference type="EMBL" id="CP030840">
    <property type="protein sequence ID" value="AXC13438.1"/>
    <property type="molecule type" value="Genomic_DNA"/>
</dbReference>
<dbReference type="AlphaFoldDB" id="A0A2Z5G2W1"/>
<sequence length="69" mass="7557">MGAALLEPDDSLTMIAKHVQQAYVFLIHLFSEGALLVLNPLHAALQSIVAPLPEQYPKQHREGGYGEDC</sequence>
<gene>
    <name evidence="1" type="ORF">ACPOL_4161</name>
</gene>
<accession>A0A2Z5G2W1</accession>
<organism evidence="1 2">
    <name type="scientific">Acidisarcina polymorpha</name>
    <dbReference type="NCBI Taxonomy" id="2211140"/>
    <lineage>
        <taxon>Bacteria</taxon>
        <taxon>Pseudomonadati</taxon>
        <taxon>Acidobacteriota</taxon>
        <taxon>Terriglobia</taxon>
        <taxon>Terriglobales</taxon>
        <taxon>Acidobacteriaceae</taxon>
        <taxon>Acidisarcina</taxon>
    </lineage>
</organism>
<protein>
    <submittedName>
        <fullName evidence="1">Uncharacterized protein</fullName>
    </submittedName>
</protein>
<name>A0A2Z5G2W1_9BACT</name>
<evidence type="ECO:0000313" key="1">
    <source>
        <dbReference type="EMBL" id="AXC13438.1"/>
    </source>
</evidence>
<evidence type="ECO:0000313" key="2">
    <source>
        <dbReference type="Proteomes" id="UP000253606"/>
    </source>
</evidence>
<reference evidence="1 2" key="1">
    <citation type="journal article" date="2018" name="Front. Microbiol.">
        <title>Hydrolytic Capabilities as a Key to Environmental Success: Chitinolytic and Cellulolytic Acidobacteria From Acidic Sub-arctic Soils and Boreal Peatlands.</title>
        <authorList>
            <person name="Belova S.E."/>
            <person name="Ravin N.V."/>
            <person name="Pankratov T.A."/>
            <person name="Rakitin A.L."/>
            <person name="Ivanova A.A."/>
            <person name="Beletsky A.V."/>
            <person name="Mardanov A.V."/>
            <person name="Sinninghe Damste J.S."/>
            <person name="Dedysh S.N."/>
        </authorList>
    </citation>
    <scope>NUCLEOTIDE SEQUENCE [LARGE SCALE GENOMIC DNA]</scope>
    <source>
        <strain evidence="1 2">SBC82</strain>
    </source>
</reference>